<dbReference type="Gene3D" id="3.40.50.300">
    <property type="entry name" value="P-loop containing nucleotide triphosphate hydrolases"/>
    <property type="match status" value="1"/>
</dbReference>
<evidence type="ECO:0000313" key="1">
    <source>
        <dbReference type="EMBL" id="KAK2020960.1"/>
    </source>
</evidence>
<gene>
    <name evidence="1" type="ORF">LX32DRAFT_282122</name>
</gene>
<evidence type="ECO:0000313" key="2">
    <source>
        <dbReference type="Proteomes" id="UP001232148"/>
    </source>
</evidence>
<proteinExistence type="predicted"/>
<evidence type="ECO:0008006" key="3">
    <source>
        <dbReference type="Google" id="ProtNLM"/>
    </source>
</evidence>
<protein>
    <recommendedName>
        <fullName evidence="3">G domain-containing protein</fullName>
    </recommendedName>
</protein>
<dbReference type="AlphaFoldDB" id="A0AAD9H231"/>
<name>A0AAD9H231_9PEZI</name>
<organism evidence="1 2">
    <name type="scientific">Colletotrichum zoysiae</name>
    <dbReference type="NCBI Taxonomy" id="1216348"/>
    <lineage>
        <taxon>Eukaryota</taxon>
        <taxon>Fungi</taxon>
        <taxon>Dikarya</taxon>
        <taxon>Ascomycota</taxon>
        <taxon>Pezizomycotina</taxon>
        <taxon>Sordariomycetes</taxon>
        <taxon>Hypocreomycetidae</taxon>
        <taxon>Glomerellales</taxon>
        <taxon>Glomerellaceae</taxon>
        <taxon>Colletotrichum</taxon>
        <taxon>Colletotrichum graminicola species complex</taxon>
    </lineage>
</organism>
<reference evidence="1" key="1">
    <citation type="submission" date="2021-06" db="EMBL/GenBank/DDBJ databases">
        <title>Comparative genomics, transcriptomics and evolutionary studies reveal genomic signatures of adaptation to plant cell wall in hemibiotrophic fungi.</title>
        <authorList>
            <consortium name="DOE Joint Genome Institute"/>
            <person name="Baroncelli R."/>
            <person name="Diaz J.F."/>
            <person name="Benocci T."/>
            <person name="Peng M."/>
            <person name="Battaglia E."/>
            <person name="Haridas S."/>
            <person name="Andreopoulos W."/>
            <person name="Labutti K."/>
            <person name="Pangilinan J."/>
            <person name="Floch G.L."/>
            <person name="Makela M.R."/>
            <person name="Henrissat B."/>
            <person name="Grigoriev I.V."/>
            <person name="Crouch J.A."/>
            <person name="De Vries R.P."/>
            <person name="Sukno S.A."/>
            <person name="Thon M.R."/>
        </authorList>
    </citation>
    <scope>NUCLEOTIDE SEQUENCE</scope>
    <source>
        <strain evidence="1">MAFF235873</strain>
    </source>
</reference>
<dbReference type="InterPro" id="IPR027417">
    <property type="entry name" value="P-loop_NTPase"/>
</dbReference>
<dbReference type="SUPFAM" id="SSF52540">
    <property type="entry name" value="P-loop containing nucleoside triphosphate hydrolases"/>
    <property type="match status" value="1"/>
</dbReference>
<dbReference type="EMBL" id="MU843153">
    <property type="protein sequence ID" value="KAK2020960.1"/>
    <property type="molecule type" value="Genomic_DNA"/>
</dbReference>
<sequence>MLQTLVLAVIGPHGAGKTSFIRSVTDCEPITPPQRPALVEDGHIRHAPPGGPGISLHRCTLPPWRAPYILVDTPGLCARADDLPDCETIDLVKARLDRVGVRLHGVVYLQRVTEATSADFAVRNLARFREAFRPDGLRHVVVATTFWDVSPELAPRGDEYFLDELRRLGGASVEAEHQTARLCNDLESGAALLEGIRRGSTVYPFRVPEPGGEPLAGIPGSWEDAFVDSKCCTKSWEDIFADSKFCTI</sequence>
<dbReference type="Proteomes" id="UP001232148">
    <property type="component" value="Unassembled WGS sequence"/>
</dbReference>
<keyword evidence="2" id="KW-1185">Reference proteome</keyword>
<dbReference type="CDD" id="cd00882">
    <property type="entry name" value="Ras_like_GTPase"/>
    <property type="match status" value="1"/>
</dbReference>
<comment type="caution">
    <text evidence="1">The sequence shown here is derived from an EMBL/GenBank/DDBJ whole genome shotgun (WGS) entry which is preliminary data.</text>
</comment>
<accession>A0AAD9H231</accession>